<reference evidence="3 4" key="1">
    <citation type="journal article" date="2017" name="Int. J. Syst. Evol. Microbiol.">
        <title>Roseitalea porphyridii gen. nov., sp. nov., isolated from a red alga, and reclassification of Hoeflea suaedae Chung et al. 2013 as Pseudohoeflea suaedae gen. nov., comb. nov.</title>
        <authorList>
            <person name="Hyeon J.W."/>
            <person name="Jeong S.E."/>
            <person name="Baek K."/>
            <person name="Jeon C.O."/>
        </authorList>
    </citation>
    <scope>NUCLEOTIDE SEQUENCE [LARGE SCALE GENOMIC DNA]</scope>
    <source>
        <strain evidence="3 4">MA7-20</strain>
    </source>
</reference>
<proteinExistence type="predicted"/>
<name>A0A4P6V0X0_9HYPH</name>
<feature type="domain" description="Phosphodiester glycosidase" evidence="2">
    <location>
        <begin position="122"/>
        <end position="266"/>
    </location>
</feature>
<dbReference type="Proteomes" id="UP000293719">
    <property type="component" value="Chromosome"/>
</dbReference>
<accession>A0A4P6V0X0</accession>
<sequence length="294" mass="30954">MTSRPRDNLRFGPKQDARGRKPGRGVHGRLAVRAAPLLFRARVTLGALLCMVPLGGPATAIAEGRSAPCQSVTFEGARYLSCTFDPARTEFAVHLGRPDGTAYGSVRAFAASEGTSEDAPAVAMNGGMYHADLSPVGLYVEDGQERMGLVTSDGPGNFHLKPNGVFFVTEDGKPGVLETEAFAEANLPVRHATQSGPMLVIDGAIHPRILPNGSTRFIRNGVGVTEDGSVVFAVSLDRVSFGNFARFFRDHAGARNALFLDGKVSALAIGTDMQIGSWFPAGPILAAYPKGGGD</sequence>
<dbReference type="AlphaFoldDB" id="A0A4P6V0X0"/>
<evidence type="ECO:0000313" key="4">
    <source>
        <dbReference type="Proteomes" id="UP000293719"/>
    </source>
</evidence>
<dbReference type="KEGG" id="rpod:E0E05_10435"/>
<protein>
    <recommendedName>
        <fullName evidence="2">Phosphodiester glycosidase domain-containing protein</fullName>
    </recommendedName>
</protein>
<evidence type="ECO:0000259" key="2">
    <source>
        <dbReference type="Pfam" id="PF09992"/>
    </source>
</evidence>
<dbReference type="EMBL" id="CP036532">
    <property type="protein sequence ID" value="QBK30971.1"/>
    <property type="molecule type" value="Genomic_DNA"/>
</dbReference>
<gene>
    <name evidence="3" type="ORF">E0E05_10435</name>
</gene>
<dbReference type="Pfam" id="PF09992">
    <property type="entry name" value="NAGPA"/>
    <property type="match status" value="1"/>
</dbReference>
<evidence type="ECO:0000256" key="1">
    <source>
        <dbReference type="SAM" id="MobiDB-lite"/>
    </source>
</evidence>
<feature type="region of interest" description="Disordered" evidence="1">
    <location>
        <begin position="1"/>
        <end position="25"/>
    </location>
</feature>
<evidence type="ECO:0000313" key="3">
    <source>
        <dbReference type="EMBL" id="QBK30971.1"/>
    </source>
</evidence>
<organism evidence="3 4">
    <name type="scientific">Roseitalea porphyridii</name>
    <dbReference type="NCBI Taxonomy" id="1852022"/>
    <lineage>
        <taxon>Bacteria</taxon>
        <taxon>Pseudomonadati</taxon>
        <taxon>Pseudomonadota</taxon>
        <taxon>Alphaproteobacteria</taxon>
        <taxon>Hyphomicrobiales</taxon>
        <taxon>Ahrensiaceae</taxon>
        <taxon>Roseitalea</taxon>
    </lineage>
</organism>
<dbReference type="InterPro" id="IPR018711">
    <property type="entry name" value="NAGPA"/>
</dbReference>
<keyword evidence="4" id="KW-1185">Reference proteome</keyword>
<feature type="compositionally biased region" description="Basic and acidic residues" evidence="1">
    <location>
        <begin position="1"/>
        <end position="19"/>
    </location>
</feature>